<dbReference type="SUPFAM" id="SSF52540">
    <property type="entry name" value="P-loop containing nucleoside triphosphate hydrolases"/>
    <property type="match status" value="1"/>
</dbReference>
<evidence type="ECO:0000313" key="1">
    <source>
        <dbReference type="EMBL" id="EMS80860.1"/>
    </source>
</evidence>
<comment type="caution">
    <text evidence="1">The sequence shown here is derived from an EMBL/GenBank/DDBJ whole genome shotgun (WGS) entry which is preliminary data.</text>
</comment>
<sequence length="456" mass="52750">MMNNQRELVFAEYNIDHFVDAFFRINEIETKRILIKPTNSFAVEFKQRVLNKNPQVSFIDEDGINETTQFEDNKAQKNISVLCIPDAKELSKELLKHIDDNAGTILAPITPNYFKKKPLFLISIPKSGTHLLYHLVDLFGYKRGVTYSSIPHPGNWYCLEYSNSHTSAQDFFIDTVRRSPFGNRDHAFPHTPAIFLYRNPLDILVSEANYYHLDGKALFHGYFNGLTFEERVMKLIDDPWLLGSIRKRTGKFIPWLKFPNVIPISFEELIGEKGGGSLMVQTRLIWSLQLKLHIPGSPLEFGSKAFQSDSPTFRKGLIGSHKKKLNKNSLDAFYKLPQDFMDEYGYNGQTAIPAHSENFLKRPVEYSAVNYDDTPIDIEHNYLDHFIVKYQNKYYGVPYKIGYIDFEDKNWLLHFLHSSENLIAVKQQIARKPRPSILLLIGKFFKKHIVGLTKVS</sequence>
<dbReference type="AlphaFoldDB" id="S0G1Q7"/>
<keyword evidence="1" id="KW-0808">Transferase</keyword>
<dbReference type="Proteomes" id="UP000014216">
    <property type="component" value="Unassembled WGS sequence"/>
</dbReference>
<reference evidence="1 2" key="1">
    <citation type="journal article" date="2013" name="Genome Announc.">
        <title>Draft Genome Sequence of Desulfotignum phosphitoxidans DSM 13687 Strain FiPS-3.</title>
        <authorList>
            <person name="Poehlein A."/>
            <person name="Daniel R."/>
            <person name="Simeonova D.D."/>
        </authorList>
    </citation>
    <scope>NUCLEOTIDE SEQUENCE [LARGE SCALE GENOMIC DNA]</scope>
    <source>
        <strain evidence="1 2">DSM 13687</strain>
    </source>
</reference>
<dbReference type="InterPro" id="IPR027417">
    <property type="entry name" value="P-loop_NTPase"/>
</dbReference>
<dbReference type="Gene3D" id="3.40.50.300">
    <property type="entry name" value="P-loop containing nucleotide triphosphate hydrolases"/>
    <property type="match status" value="1"/>
</dbReference>
<protein>
    <submittedName>
        <fullName evidence="1">Glycosyl transferase, family 2</fullName>
    </submittedName>
</protein>
<dbReference type="GO" id="GO:0016740">
    <property type="term" value="F:transferase activity"/>
    <property type="evidence" value="ECO:0007669"/>
    <property type="project" value="UniProtKB-KW"/>
</dbReference>
<proteinExistence type="predicted"/>
<name>S0G1Q7_9BACT</name>
<organism evidence="1 2">
    <name type="scientific">Desulfotignum phosphitoxidans DSM 13687</name>
    <dbReference type="NCBI Taxonomy" id="1286635"/>
    <lineage>
        <taxon>Bacteria</taxon>
        <taxon>Pseudomonadati</taxon>
        <taxon>Thermodesulfobacteriota</taxon>
        <taxon>Desulfobacteria</taxon>
        <taxon>Desulfobacterales</taxon>
        <taxon>Desulfobacteraceae</taxon>
        <taxon>Desulfotignum</taxon>
    </lineage>
</organism>
<gene>
    <name evidence="1" type="ORF">Dpo_2c05650</name>
</gene>
<accession>S0G1Q7</accession>
<keyword evidence="2" id="KW-1185">Reference proteome</keyword>
<evidence type="ECO:0000313" key="2">
    <source>
        <dbReference type="Proteomes" id="UP000014216"/>
    </source>
</evidence>
<dbReference type="EMBL" id="APJX01000002">
    <property type="protein sequence ID" value="EMS80860.1"/>
    <property type="molecule type" value="Genomic_DNA"/>
</dbReference>
<dbReference type="OrthoDB" id="570215at2"/>
<dbReference type="RefSeq" id="WP_006965169.1">
    <property type="nucleotide sequence ID" value="NZ_APJX01000002.1"/>
</dbReference>